<evidence type="ECO:0000313" key="1">
    <source>
        <dbReference type="Ensembl" id="ENSSFOP00015048957.1"/>
    </source>
</evidence>
<accession>A0A8C9TM08</accession>
<proteinExistence type="predicted"/>
<dbReference type="PANTHER" id="PTHR40141:SF2">
    <property type="entry name" value="3',5'-CYCLIC-AMP PHOSPHODIESTERASE"/>
    <property type="match status" value="1"/>
</dbReference>
<dbReference type="Proteomes" id="UP000694397">
    <property type="component" value="Chromosome 3"/>
</dbReference>
<reference evidence="1 2" key="1">
    <citation type="submission" date="2019-04" db="EMBL/GenBank/DDBJ databases">
        <authorList>
            <consortium name="Wellcome Sanger Institute Data Sharing"/>
        </authorList>
    </citation>
    <scope>NUCLEOTIDE SEQUENCE [LARGE SCALE GENOMIC DNA]</scope>
</reference>
<name>A0A8C9TM08_SCLFO</name>
<dbReference type="Ensembl" id="ENSSFOT00015045455.1">
    <property type="protein sequence ID" value="ENSSFOP00015048957.1"/>
    <property type="gene ID" value="ENSSFOG00015025684.1"/>
</dbReference>
<protein>
    <submittedName>
        <fullName evidence="1">Uncharacterized protein</fullName>
    </submittedName>
</protein>
<reference evidence="1" key="2">
    <citation type="submission" date="2025-08" db="UniProtKB">
        <authorList>
            <consortium name="Ensembl"/>
        </authorList>
    </citation>
    <scope>IDENTIFICATION</scope>
</reference>
<dbReference type="GeneTree" id="ENSGT00940000159788"/>
<evidence type="ECO:0000313" key="2">
    <source>
        <dbReference type="Proteomes" id="UP000694397"/>
    </source>
</evidence>
<sequence>MFPPVSPWSHKLRVSHSLEVDNVPSQERSPLASQASPGLQLHPYFPLSQRRESFLYCWDSDYDPSPRAMSRNSSLTSEG</sequence>
<organism evidence="1 2">
    <name type="scientific">Scleropages formosus</name>
    <name type="common">Asian bonytongue</name>
    <name type="synonym">Osteoglossum formosum</name>
    <dbReference type="NCBI Taxonomy" id="113540"/>
    <lineage>
        <taxon>Eukaryota</taxon>
        <taxon>Metazoa</taxon>
        <taxon>Chordata</taxon>
        <taxon>Craniata</taxon>
        <taxon>Vertebrata</taxon>
        <taxon>Euteleostomi</taxon>
        <taxon>Actinopterygii</taxon>
        <taxon>Neopterygii</taxon>
        <taxon>Teleostei</taxon>
        <taxon>Osteoglossocephala</taxon>
        <taxon>Osteoglossomorpha</taxon>
        <taxon>Osteoglossiformes</taxon>
        <taxon>Osteoglossidae</taxon>
        <taxon>Scleropages</taxon>
    </lineage>
</organism>
<dbReference type="PANTHER" id="PTHR40141">
    <property type="entry name" value="3',5'-CYCLIC-AMP PHOSPHODIESTERASE-RELATED"/>
    <property type="match status" value="1"/>
</dbReference>
<dbReference type="OrthoDB" id="6111453at2759"/>
<dbReference type="AlphaFoldDB" id="A0A8C9TM08"/>
<reference evidence="1" key="3">
    <citation type="submission" date="2025-09" db="UniProtKB">
        <authorList>
            <consortium name="Ensembl"/>
        </authorList>
    </citation>
    <scope>IDENTIFICATION</scope>
</reference>
<keyword evidence="2" id="KW-1185">Reference proteome</keyword>